<name>A0A6M8B988_9CYAN</name>
<protein>
    <submittedName>
        <fullName evidence="3">HEAT repeat domain-containing protein</fullName>
    </submittedName>
</protein>
<keyword evidence="2" id="KW-0605">Phycobilisome</keyword>
<dbReference type="SMART" id="SM00567">
    <property type="entry name" value="EZ_HEAT"/>
    <property type="match status" value="7"/>
</dbReference>
<dbReference type="SUPFAM" id="SSF48371">
    <property type="entry name" value="ARM repeat"/>
    <property type="match status" value="2"/>
</dbReference>
<dbReference type="Gene3D" id="1.25.10.10">
    <property type="entry name" value="Leucine-rich Repeat Variant"/>
    <property type="match status" value="3"/>
</dbReference>
<gene>
    <name evidence="3" type="ORF">HPC62_18870</name>
</gene>
<organism evidence="3 4">
    <name type="scientific">Thermoleptolyngbya sichuanensis A183</name>
    <dbReference type="NCBI Taxonomy" id="2737172"/>
    <lineage>
        <taxon>Bacteria</taxon>
        <taxon>Bacillati</taxon>
        <taxon>Cyanobacteriota</taxon>
        <taxon>Cyanophyceae</taxon>
        <taxon>Oculatellales</taxon>
        <taxon>Oculatellaceae</taxon>
        <taxon>Thermoleptolyngbya</taxon>
        <taxon>Thermoleptolyngbya sichuanensis</taxon>
    </lineage>
</organism>
<dbReference type="InterPro" id="IPR004155">
    <property type="entry name" value="PBS_lyase_HEAT"/>
</dbReference>
<evidence type="ECO:0000256" key="1">
    <source>
        <dbReference type="ARBA" id="ARBA00022549"/>
    </source>
</evidence>
<dbReference type="EMBL" id="CP053661">
    <property type="protein sequence ID" value="QKD83979.1"/>
    <property type="molecule type" value="Genomic_DNA"/>
</dbReference>
<dbReference type="PANTHER" id="PTHR12697">
    <property type="entry name" value="PBS LYASE HEAT-LIKE PROTEIN"/>
    <property type="match status" value="1"/>
</dbReference>
<dbReference type="InterPro" id="IPR011989">
    <property type="entry name" value="ARM-like"/>
</dbReference>
<sequence>MTAFFYLAAQTSMVSNPRILSAQSQDFPLLPQAEDGAIPAGSASQIAADWELLVQRVQQHLGHLEEQLQTSGIRPARTELETLSQWAIAVLCEGDFQDRWDMAKLFPRLEALAAEPAESVKQLLLDPLLALLQDEEEDPDTRWFVARILGEFRQPAVLTALVHLLQTAPTEDLQQIAAAALAGFGKAAIAPLAQLLQVPHTRLLAVKTLSQIQDPGVVQPLMKLLRDPDPQVRAAALSAIGSARDRHIPDLLIAALGDSSAAVRQVAVTELGFRADLLSDYDLVSLIYPLLLDASAGVAQQAAIALGRLGTNPAATALYRVAHLSHTTHPQRMALVQALGWMGTPTALHHLHRLALQWSEEAPSAPLLHATIQAMGRVEVPELRWQAARYLVELLELLHGNLPAVQTAAVKQAIALQLGKLGDLDALDALVHLATEPDLGVKLHAIAALKQLHPDQGRQQLEALSNNHQVSEQTRQEVAIALAEW</sequence>
<reference evidence="3 4" key="1">
    <citation type="submission" date="2020-05" db="EMBL/GenBank/DDBJ databases">
        <title>Complete genome sequence of of a novel Thermoleptolyngbya strain isolated from hot springs of Ganzi, Sichuan China.</title>
        <authorList>
            <person name="Tang J."/>
            <person name="Daroch M."/>
            <person name="Li L."/>
            <person name="Waleron K."/>
            <person name="Waleron M."/>
            <person name="Waleron M."/>
        </authorList>
    </citation>
    <scope>NUCLEOTIDE SEQUENCE [LARGE SCALE GENOMIC DNA]</scope>
    <source>
        <strain evidence="3 4">PKUAC-SCTA183</strain>
    </source>
</reference>
<dbReference type="KEGG" id="theu:HPC62_18870"/>
<dbReference type="InterPro" id="IPR016024">
    <property type="entry name" value="ARM-type_fold"/>
</dbReference>
<dbReference type="GO" id="GO:0016491">
    <property type="term" value="F:oxidoreductase activity"/>
    <property type="evidence" value="ECO:0007669"/>
    <property type="project" value="TreeGrafter"/>
</dbReference>
<dbReference type="GO" id="GO:0030089">
    <property type="term" value="C:phycobilisome"/>
    <property type="evidence" value="ECO:0007669"/>
    <property type="project" value="UniProtKB-KW"/>
</dbReference>
<evidence type="ECO:0000256" key="2">
    <source>
        <dbReference type="ARBA" id="ARBA00022738"/>
    </source>
</evidence>
<keyword evidence="1" id="KW-0042">Antenna complex</keyword>
<dbReference type="Proteomes" id="UP000505210">
    <property type="component" value="Chromosome"/>
</dbReference>
<evidence type="ECO:0000313" key="3">
    <source>
        <dbReference type="EMBL" id="QKD83979.1"/>
    </source>
</evidence>
<dbReference type="PANTHER" id="PTHR12697:SF5">
    <property type="entry name" value="DEOXYHYPUSINE HYDROXYLASE"/>
    <property type="match status" value="1"/>
</dbReference>
<dbReference type="RefSeq" id="WP_172358052.1">
    <property type="nucleotide sequence ID" value="NZ_CP053661.1"/>
</dbReference>
<proteinExistence type="predicted"/>
<evidence type="ECO:0000313" key="4">
    <source>
        <dbReference type="Proteomes" id="UP000505210"/>
    </source>
</evidence>
<keyword evidence="4" id="KW-1185">Reference proteome</keyword>
<accession>A0A6M8B988</accession>
<dbReference type="AlphaFoldDB" id="A0A6M8B988"/>
<dbReference type="Pfam" id="PF13646">
    <property type="entry name" value="HEAT_2"/>
    <property type="match status" value="3"/>
</dbReference>